<feature type="domain" description="Helix-turn-helix" evidence="1">
    <location>
        <begin position="20"/>
        <end position="63"/>
    </location>
</feature>
<evidence type="ECO:0000313" key="2">
    <source>
        <dbReference type="EMBL" id="AZI56959.1"/>
    </source>
</evidence>
<proteinExistence type="predicted"/>
<reference evidence="2 3" key="1">
    <citation type="submission" date="2018-11" db="EMBL/GenBank/DDBJ databases">
        <authorList>
            <person name="Da X."/>
        </authorList>
    </citation>
    <scope>NUCLEOTIDE SEQUENCE [LARGE SCALE GENOMIC DNA]</scope>
    <source>
        <strain evidence="2 3">S14-144</strain>
    </source>
</reference>
<dbReference type="GO" id="GO:0003677">
    <property type="term" value="F:DNA binding"/>
    <property type="evidence" value="ECO:0007669"/>
    <property type="project" value="UniProtKB-KW"/>
</dbReference>
<reference evidence="2 3" key="2">
    <citation type="submission" date="2018-12" db="EMBL/GenBank/DDBJ databases">
        <title>Nakamurella antarcticus sp. nov., isolated from Antarctica South Shetland Islands soil.</title>
        <authorList>
            <person name="Peng F."/>
        </authorList>
    </citation>
    <scope>NUCLEOTIDE SEQUENCE [LARGE SCALE GENOMIC DNA]</scope>
    <source>
        <strain evidence="2 3">S14-144</strain>
    </source>
</reference>
<dbReference type="KEGG" id="nak:EH165_01000"/>
<dbReference type="AlphaFoldDB" id="A0A3G8ZHW5"/>
<dbReference type="EMBL" id="CP034170">
    <property type="protein sequence ID" value="AZI56959.1"/>
    <property type="molecule type" value="Genomic_DNA"/>
</dbReference>
<evidence type="ECO:0000259" key="1">
    <source>
        <dbReference type="Pfam" id="PF12728"/>
    </source>
</evidence>
<name>A0A3G8ZHW5_9ACTN</name>
<dbReference type="NCBIfam" id="TIGR01764">
    <property type="entry name" value="excise"/>
    <property type="match status" value="1"/>
</dbReference>
<dbReference type="InterPro" id="IPR010093">
    <property type="entry name" value="SinI_DNA-bd"/>
</dbReference>
<dbReference type="RefSeq" id="WP_124797644.1">
    <property type="nucleotide sequence ID" value="NZ_CP034170.1"/>
</dbReference>
<accession>A0A3G8ZHW5</accession>
<dbReference type="SUPFAM" id="SSF46955">
    <property type="entry name" value="Putative DNA-binding domain"/>
    <property type="match status" value="1"/>
</dbReference>
<gene>
    <name evidence="2" type="ORF">EH165_01000</name>
</gene>
<evidence type="ECO:0000313" key="3">
    <source>
        <dbReference type="Proteomes" id="UP000268084"/>
    </source>
</evidence>
<dbReference type="InterPro" id="IPR041657">
    <property type="entry name" value="HTH_17"/>
</dbReference>
<keyword evidence="2" id="KW-0238">DNA-binding</keyword>
<dbReference type="Proteomes" id="UP000268084">
    <property type="component" value="Chromosome"/>
</dbReference>
<dbReference type="OrthoDB" id="1684751at2"/>
<organism evidence="2 3">
    <name type="scientific">Nakamurella antarctica</name>
    <dbReference type="NCBI Taxonomy" id="1902245"/>
    <lineage>
        <taxon>Bacteria</taxon>
        <taxon>Bacillati</taxon>
        <taxon>Actinomycetota</taxon>
        <taxon>Actinomycetes</taxon>
        <taxon>Nakamurellales</taxon>
        <taxon>Nakamurellaceae</taxon>
        <taxon>Nakamurella</taxon>
    </lineage>
</organism>
<dbReference type="Pfam" id="PF12728">
    <property type="entry name" value="HTH_17"/>
    <property type="match status" value="1"/>
</dbReference>
<sequence>MSKSKKLTLADVRKMTTAALTRTEGAEVLDVDVRTLDRAIEEGTFPAIRIGRRVLIPREQFIRILDGVASPAA</sequence>
<protein>
    <submittedName>
        <fullName evidence="2">DNA-binding protein</fullName>
    </submittedName>
</protein>
<keyword evidence="3" id="KW-1185">Reference proteome</keyword>
<dbReference type="InterPro" id="IPR009061">
    <property type="entry name" value="DNA-bd_dom_put_sf"/>
</dbReference>